<name>A0A1H6IEU9_9EURY</name>
<dbReference type="SUPFAM" id="SSF55347">
    <property type="entry name" value="Glyceraldehyde-3-phosphate dehydrogenase-like, C-terminal domain"/>
    <property type="match status" value="1"/>
</dbReference>
<dbReference type="STRING" id="1267564.SAMN05192561_10227"/>
<dbReference type="SUPFAM" id="SSF51735">
    <property type="entry name" value="NAD(P)-binding Rossmann-fold domains"/>
    <property type="match status" value="1"/>
</dbReference>
<evidence type="ECO:0000313" key="3">
    <source>
        <dbReference type="Proteomes" id="UP000199215"/>
    </source>
</evidence>
<reference evidence="2 3" key="1">
    <citation type="submission" date="2016-10" db="EMBL/GenBank/DDBJ databases">
        <authorList>
            <person name="de Groot N.N."/>
        </authorList>
    </citation>
    <scope>NUCLEOTIDE SEQUENCE [LARGE SCALE GENOMIC DNA]</scope>
    <source>
        <strain evidence="2 3">IBRC-M10418</strain>
    </source>
</reference>
<dbReference type="InterPro" id="IPR051450">
    <property type="entry name" value="Gfo/Idh/MocA_Oxidoreductases"/>
</dbReference>
<keyword evidence="3" id="KW-1185">Reference proteome</keyword>
<dbReference type="Proteomes" id="UP000199215">
    <property type="component" value="Unassembled WGS sequence"/>
</dbReference>
<dbReference type="PANTHER" id="PTHR43377:SF1">
    <property type="entry name" value="BILIVERDIN REDUCTASE A"/>
    <property type="match status" value="1"/>
</dbReference>
<evidence type="ECO:0000259" key="1">
    <source>
        <dbReference type="Pfam" id="PF01408"/>
    </source>
</evidence>
<dbReference type="PANTHER" id="PTHR43377">
    <property type="entry name" value="BILIVERDIN REDUCTASE A"/>
    <property type="match status" value="1"/>
</dbReference>
<protein>
    <submittedName>
        <fullName evidence="2">Predicted dehydrogenase</fullName>
    </submittedName>
</protein>
<dbReference type="Gene3D" id="3.40.50.720">
    <property type="entry name" value="NAD(P)-binding Rossmann-like Domain"/>
    <property type="match status" value="1"/>
</dbReference>
<dbReference type="InterPro" id="IPR036291">
    <property type="entry name" value="NAD(P)-bd_dom_sf"/>
</dbReference>
<dbReference type="Pfam" id="PF01408">
    <property type="entry name" value="GFO_IDH_MocA"/>
    <property type="match status" value="1"/>
</dbReference>
<proteinExistence type="predicted"/>
<dbReference type="Gene3D" id="3.30.360.10">
    <property type="entry name" value="Dihydrodipicolinate Reductase, domain 2"/>
    <property type="match status" value="1"/>
</dbReference>
<evidence type="ECO:0000313" key="2">
    <source>
        <dbReference type="EMBL" id="SEH45447.1"/>
    </source>
</evidence>
<dbReference type="GO" id="GO:0000166">
    <property type="term" value="F:nucleotide binding"/>
    <property type="evidence" value="ECO:0007669"/>
    <property type="project" value="InterPro"/>
</dbReference>
<accession>A0A1H6IEU9</accession>
<dbReference type="RefSeq" id="WP_092815765.1">
    <property type="nucleotide sequence ID" value="NZ_FNWU01000002.1"/>
</dbReference>
<organism evidence="2 3">
    <name type="scientific">Halopenitus malekzadehii</name>
    <dbReference type="NCBI Taxonomy" id="1267564"/>
    <lineage>
        <taxon>Archaea</taxon>
        <taxon>Methanobacteriati</taxon>
        <taxon>Methanobacteriota</taxon>
        <taxon>Stenosarchaea group</taxon>
        <taxon>Halobacteria</taxon>
        <taxon>Halobacteriales</taxon>
        <taxon>Haloferacaceae</taxon>
        <taxon>Halopenitus</taxon>
    </lineage>
</organism>
<sequence length="352" mass="39163">MSSINTAIIGYGVAGKTIHHPILNSHPEVNLIAICDRDTSRLRDVNSESIETFSDLENMLDSQEIDSVHICTPAQTHLPVLETVLEYRIPVLIEKPAAPTTSEVEKMEKLASDANTTVSVVHNKLFTPFAEKARRSIQNGEIGDIVSVSMIFSEPRDLTETERGEWVFDLPGGEIGEGFVHQAYLPLAFVDRLGGIKNISKYNFKGYADPIEFDGVSIEASDRSGDISITIKIHTNSASRDTLLIQGTKGDIEIDFMKKDMYLNDTFSDGNAVNAKDFLINHLRLIGQLTSNVLQEGADKLRYELLDANPYESEGHYRQITQYVQSVKNGTQPPVTLEDAHNCVQLLEELER</sequence>
<dbReference type="EMBL" id="FNWU01000002">
    <property type="protein sequence ID" value="SEH45447.1"/>
    <property type="molecule type" value="Genomic_DNA"/>
</dbReference>
<dbReference type="AlphaFoldDB" id="A0A1H6IEU9"/>
<feature type="domain" description="Gfo/Idh/MocA-like oxidoreductase N-terminal" evidence="1">
    <location>
        <begin position="4"/>
        <end position="121"/>
    </location>
</feature>
<gene>
    <name evidence="2" type="ORF">SAMN05192561_10227</name>
</gene>
<dbReference type="OrthoDB" id="25239at2157"/>
<dbReference type="InterPro" id="IPR000683">
    <property type="entry name" value="Gfo/Idh/MocA-like_OxRdtase_N"/>
</dbReference>